<evidence type="ECO:0000313" key="4">
    <source>
        <dbReference type="EMBL" id="VFS23666.1"/>
    </source>
</evidence>
<evidence type="ECO:0000313" key="3">
    <source>
        <dbReference type="EMBL" id="VFR96629.1"/>
    </source>
</evidence>
<evidence type="ECO:0000313" key="2">
    <source>
        <dbReference type="EMBL" id="VFR79825.1"/>
    </source>
</evidence>
<dbReference type="EMBL" id="CAADIZ010000024">
    <property type="protein sequence ID" value="VFS23666.1"/>
    <property type="molecule type" value="Genomic_DNA"/>
</dbReference>
<dbReference type="EMBL" id="CAADII010000030">
    <property type="protein sequence ID" value="VFR54605.1"/>
    <property type="molecule type" value="Genomic_DNA"/>
</dbReference>
<reference evidence="2" key="1">
    <citation type="submission" date="2019-03" db="EMBL/GenBank/DDBJ databases">
        <authorList>
            <person name="Danneels B."/>
        </authorList>
    </citation>
    <scope>NUCLEOTIDE SEQUENCE</scope>
</reference>
<accession>A0A484U1J7</accession>
<dbReference type="AlphaFoldDB" id="A0A484U1J7"/>
<name>A0A484U1J7_9ZZZZ</name>
<protein>
    <submittedName>
        <fullName evidence="2">Uncharacterized protein</fullName>
    </submittedName>
</protein>
<dbReference type="EMBL" id="CAADIP010000051">
    <property type="protein sequence ID" value="VFR96629.1"/>
    <property type="molecule type" value="Genomic_DNA"/>
</dbReference>
<organism evidence="2">
    <name type="scientific">plant metagenome</name>
    <dbReference type="NCBI Taxonomy" id="1297885"/>
    <lineage>
        <taxon>unclassified sequences</taxon>
        <taxon>metagenomes</taxon>
        <taxon>organismal metagenomes</taxon>
    </lineage>
</organism>
<sequence>MIPELAQGVPWIASVPEGIAYISNSTRISYPAIFLSGTTITWQFFNRAAGLGESLVSCRVAYGVL</sequence>
<evidence type="ECO:0000313" key="1">
    <source>
        <dbReference type="EMBL" id="VFR54605.1"/>
    </source>
</evidence>
<dbReference type="EMBL" id="CAADIK010000047">
    <property type="protein sequence ID" value="VFR79825.1"/>
    <property type="molecule type" value="Genomic_DNA"/>
</dbReference>
<proteinExistence type="predicted"/>
<gene>
    <name evidence="1" type="ORF">BRI6_3144</name>
    <name evidence="2" type="ORF">BRI9_3206</name>
    <name evidence="3" type="ORF">IVO3_3201</name>
    <name evidence="4" type="ORF">RAN7_3176</name>
</gene>